<organism evidence="13">
    <name type="scientific">Tanacetum cinerariifolium</name>
    <name type="common">Dalmatian daisy</name>
    <name type="synonym">Chrysanthemum cinerariifolium</name>
    <dbReference type="NCBI Taxonomy" id="118510"/>
    <lineage>
        <taxon>Eukaryota</taxon>
        <taxon>Viridiplantae</taxon>
        <taxon>Streptophyta</taxon>
        <taxon>Embryophyta</taxon>
        <taxon>Tracheophyta</taxon>
        <taxon>Spermatophyta</taxon>
        <taxon>Magnoliopsida</taxon>
        <taxon>eudicotyledons</taxon>
        <taxon>Gunneridae</taxon>
        <taxon>Pentapetalae</taxon>
        <taxon>asterids</taxon>
        <taxon>campanulids</taxon>
        <taxon>Asterales</taxon>
        <taxon>Asteraceae</taxon>
        <taxon>Asteroideae</taxon>
        <taxon>Anthemideae</taxon>
        <taxon>Anthemidinae</taxon>
        <taxon>Tanacetum</taxon>
    </lineage>
</organism>
<keyword evidence="8" id="KW-0548">Nucleotidyltransferase</keyword>
<dbReference type="PANTHER" id="PTHR42648:SF11">
    <property type="entry name" value="TRANSPOSON TY4-P GAG-POL POLYPROTEIN"/>
    <property type="match status" value="1"/>
</dbReference>
<keyword evidence="6" id="KW-0229">DNA integration</keyword>
<keyword evidence="8" id="KW-0239">DNA-directed DNA polymerase</keyword>
<dbReference type="SUPFAM" id="SSF53098">
    <property type="entry name" value="Ribonuclease H-like"/>
    <property type="match status" value="1"/>
</dbReference>
<evidence type="ECO:0000256" key="7">
    <source>
        <dbReference type="ARBA" id="ARBA00022918"/>
    </source>
</evidence>
<reference evidence="13" key="1">
    <citation type="journal article" date="2019" name="Sci. Rep.">
        <title>Draft genome of Tanacetum cinerariifolium, the natural source of mosquito coil.</title>
        <authorList>
            <person name="Yamashiro T."/>
            <person name="Shiraishi A."/>
            <person name="Satake H."/>
            <person name="Nakayama K."/>
        </authorList>
    </citation>
    <scope>NUCLEOTIDE SEQUENCE</scope>
</reference>
<keyword evidence="10" id="KW-0511">Multifunctional enzyme</keyword>
<dbReference type="InterPro" id="IPR025724">
    <property type="entry name" value="GAG-pre-integrase_dom"/>
</dbReference>
<dbReference type="GO" id="GO:0003964">
    <property type="term" value="F:RNA-directed DNA polymerase activity"/>
    <property type="evidence" value="ECO:0007669"/>
    <property type="project" value="UniProtKB-KW"/>
</dbReference>
<dbReference type="InterPro" id="IPR001584">
    <property type="entry name" value="Integrase_cat-core"/>
</dbReference>
<feature type="region of interest" description="Disordered" evidence="11">
    <location>
        <begin position="950"/>
        <end position="969"/>
    </location>
</feature>
<dbReference type="GO" id="GO:0003887">
    <property type="term" value="F:DNA-directed DNA polymerase activity"/>
    <property type="evidence" value="ECO:0007669"/>
    <property type="project" value="UniProtKB-KW"/>
</dbReference>
<evidence type="ECO:0000256" key="1">
    <source>
        <dbReference type="ARBA" id="ARBA00022722"/>
    </source>
</evidence>
<evidence type="ECO:0000256" key="10">
    <source>
        <dbReference type="ARBA" id="ARBA00023268"/>
    </source>
</evidence>
<evidence type="ECO:0000256" key="2">
    <source>
        <dbReference type="ARBA" id="ARBA00022723"/>
    </source>
</evidence>
<dbReference type="Gene3D" id="3.30.420.10">
    <property type="entry name" value="Ribonuclease H-like superfamily/Ribonuclease H"/>
    <property type="match status" value="1"/>
</dbReference>
<dbReference type="CDD" id="cd09272">
    <property type="entry name" value="RNase_HI_RT_Ty1"/>
    <property type="match status" value="1"/>
</dbReference>
<feature type="domain" description="Integrase catalytic" evidence="12">
    <location>
        <begin position="702"/>
        <end position="886"/>
    </location>
</feature>
<keyword evidence="7" id="KW-0695">RNA-directed DNA polymerase</keyword>
<comment type="caution">
    <text evidence="13">The sequence shown here is derived from an EMBL/GenBank/DDBJ whole genome shotgun (WGS) entry which is preliminary data.</text>
</comment>
<feature type="compositionally biased region" description="Low complexity" evidence="11">
    <location>
        <begin position="472"/>
        <end position="483"/>
    </location>
</feature>
<keyword evidence="4" id="KW-0378">Hydrolase</keyword>
<dbReference type="SUPFAM" id="SSF56672">
    <property type="entry name" value="DNA/RNA polymerases"/>
    <property type="match status" value="1"/>
</dbReference>
<evidence type="ECO:0000256" key="5">
    <source>
        <dbReference type="ARBA" id="ARBA00022842"/>
    </source>
</evidence>
<dbReference type="InterPro" id="IPR039537">
    <property type="entry name" value="Retrotran_Ty1/copia-like"/>
</dbReference>
<dbReference type="InterPro" id="IPR043502">
    <property type="entry name" value="DNA/RNA_pol_sf"/>
</dbReference>
<evidence type="ECO:0000259" key="12">
    <source>
        <dbReference type="PROSITE" id="PS50994"/>
    </source>
</evidence>
<evidence type="ECO:0000256" key="6">
    <source>
        <dbReference type="ARBA" id="ARBA00022908"/>
    </source>
</evidence>
<evidence type="ECO:0000256" key="4">
    <source>
        <dbReference type="ARBA" id="ARBA00022801"/>
    </source>
</evidence>
<dbReference type="Pfam" id="PF25597">
    <property type="entry name" value="SH3_retrovirus"/>
    <property type="match status" value="1"/>
</dbReference>
<evidence type="ECO:0000256" key="11">
    <source>
        <dbReference type="SAM" id="MobiDB-lite"/>
    </source>
</evidence>
<dbReference type="Pfam" id="PF14223">
    <property type="entry name" value="Retrotran_gag_2"/>
    <property type="match status" value="1"/>
</dbReference>
<dbReference type="GO" id="GO:0016787">
    <property type="term" value="F:hydrolase activity"/>
    <property type="evidence" value="ECO:0007669"/>
    <property type="project" value="UniProtKB-KW"/>
</dbReference>
<keyword evidence="8" id="KW-0808">Transferase</keyword>
<dbReference type="InterPro" id="IPR012337">
    <property type="entry name" value="RNaseH-like_sf"/>
</dbReference>
<dbReference type="GO" id="GO:0046872">
    <property type="term" value="F:metal ion binding"/>
    <property type="evidence" value="ECO:0007669"/>
    <property type="project" value="UniProtKB-KW"/>
</dbReference>
<name>A0A6L2J990_TANCI</name>
<dbReference type="InterPro" id="IPR057670">
    <property type="entry name" value="SH3_retrovirus"/>
</dbReference>
<dbReference type="GO" id="GO:0015074">
    <property type="term" value="P:DNA integration"/>
    <property type="evidence" value="ECO:0007669"/>
    <property type="project" value="UniProtKB-KW"/>
</dbReference>
<accession>A0A6L2J990</accession>
<keyword evidence="1" id="KW-0540">Nuclease</keyword>
<sequence>MSTQQDIYATGSENRPPMLNKDNYVPWSSCIIRYARSNKKLIIDSIENVPYVRRMIATPGEPDLPVLVPESFHEQTDEELTETDIKQMDADDQSIQTILLGLPEDVYAAIDSYETAKEIWERVRQMMKGSDIGKQEKKAKLFNEWKKFTSTDGESIESYYHRFMQLMNDSKGTNISKKTLQQILIQNAGGQSGGNQNGLVVVLGIANQSGSGNVVVARDEGIGMGNQAMCYNCRGLGIQLQAEEVDFMADVGDLDEIEEVNANCILMANLHQISTSGTQLEKAPVYDTDGSAEAQLNDNCYDNEMFNTMVQSEGTTEISFAPNEETRAHQETVYRNLVDQVAQISYDKAYNDMQQKVKRLQSQLRDLKGKSSDTPSASNTLDLLNQKLESKIVELEFQVNTSESIKNTSGTSVTPHVDKPKFSTVTPLSKKFHALMPSHSVPQPGEFNVVEHRNMIVPGMFRINPSQTPRENVSSNTVTTSSTGLVHTARTKRPQPKGNTRNARIPSASKSSEVKKNITVEHHRRTLLLSKNQKTMSSECDNIKLAVRNDKSKIVCDTCKNIKLLIKFVWKFLGTVRFMNDHIAAILGYVGRFCDADLEVAFRRNTCFIKDLDGVDLLKGNRSTNLYTINLYDIASASPICLMARTTPTKSWLWNQRLSHLNFDTINDHAKNDLVFGLPKFKYAKEHHCPSCEQGKSKRSSHPPKPVPKLKQWLHLLHMDLCGPMRVASINGKRYVLVIVDDYSRYTWAHFLRTKDEMPEVIKNFLKKIYVRLQALVIIVPTDNGTEFKNQVLKEYFDSVGITHETSAAKTSQQNGGVERRNRTLVEAARTMLIFSHASHHTYLFKAENQTSLTFMVLGICYPKNDRKDVSKLGAKGDIGFFIGYFANSVAYKVYNRRTKKIMEKMNVTFDELSAMAFEQKSSRPCLQKAPRGIPAAPVVQNLQAPTASMSFQDSEPQQRNLTPSPTASVADNVSNAMFEGDLFVNSFSTPSTESVVSSTQYVDPSNMYTFYQSYPHDYQWTKDHPLEQHYGIEVSQRSLDDPAWIESMQEELHQFIRLDVWELVPSPDGIKPLTLEWLFKNKHDEENTVIRNKTRLVVRGYRQEEGINFEESFAPVARMEAIRIFLAYGTHKGFIVYQMDVKTAFLHSSLKKDVYVCQPEGFIDADYPSHVYKLNKALYWLKQVPSAWYDELSTFLLQNGFSKGTIDPTLFTRRFDDDILVARFYIDDIIFDKLDLDQIRNLVDAAKYRSMIGSFMYLTSSRPDIVNATCDYGFELTRFSDADYAGCKDTFKSTSGGAQFLGEKLISWSSKKPDCTSLPTSKSKYASLSACCAQFLWMRTQLTDYGYHFNKIPIYCDSKSAIAISCNPIQHSRMKHIAAQYHFIKEHVEKGTIELYFVKIDYQLADFFTKALPVDSFNYLVYRLGMHSLCP</sequence>
<evidence type="ECO:0000313" key="13">
    <source>
        <dbReference type="EMBL" id="GEU33117.1"/>
    </source>
</evidence>
<dbReference type="PROSITE" id="PS50994">
    <property type="entry name" value="INTEGRASE"/>
    <property type="match status" value="1"/>
</dbReference>
<evidence type="ECO:0000256" key="9">
    <source>
        <dbReference type="ARBA" id="ARBA00023172"/>
    </source>
</evidence>
<gene>
    <name evidence="13" type="ORF">Tci_005095</name>
</gene>
<dbReference type="EMBL" id="BKCJ010000429">
    <property type="protein sequence ID" value="GEU33117.1"/>
    <property type="molecule type" value="Genomic_DNA"/>
</dbReference>
<protein>
    <submittedName>
        <fullName evidence="13">Retrovirus-related Pol polyprotein from transposon TNT 1-94</fullName>
    </submittedName>
</protein>
<keyword evidence="2" id="KW-0479">Metal-binding</keyword>
<proteinExistence type="predicted"/>
<dbReference type="GO" id="GO:0003676">
    <property type="term" value="F:nucleic acid binding"/>
    <property type="evidence" value="ECO:0007669"/>
    <property type="project" value="InterPro"/>
</dbReference>
<keyword evidence="9" id="KW-0233">DNA recombination</keyword>
<dbReference type="GO" id="GO:0006310">
    <property type="term" value="P:DNA recombination"/>
    <property type="evidence" value="ECO:0007669"/>
    <property type="project" value="UniProtKB-KW"/>
</dbReference>
<evidence type="ECO:0000256" key="3">
    <source>
        <dbReference type="ARBA" id="ARBA00022759"/>
    </source>
</evidence>
<dbReference type="InterPro" id="IPR013103">
    <property type="entry name" value="RVT_2"/>
</dbReference>
<evidence type="ECO:0000256" key="8">
    <source>
        <dbReference type="ARBA" id="ARBA00022932"/>
    </source>
</evidence>
<dbReference type="GO" id="GO:0004519">
    <property type="term" value="F:endonuclease activity"/>
    <property type="evidence" value="ECO:0007669"/>
    <property type="project" value="UniProtKB-KW"/>
</dbReference>
<feature type="region of interest" description="Disordered" evidence="11">
    <location>
        <begin position="462"/>
        <end position="513"/>
    </location>
</feature>
<keyword evidence="5" id="KW-0460">Magnesium</keyword>
<dbReference type="PANTHER" id="PTHR42648">
    <property type="entry name" value="TRANSPOSASE, PUTATIVE-RELATED"/>
    <property type="match status" value="1"/>
</dbReference>
<dbReference type="Pfam" id="PF00665">
    <property type="entry name" value="rve"/>
    <property type="match status" value="1"/>
</dbReference>
<dbReference type="InterPro" id="IPR036397">
    <property type="entry name" value="RNaseH_sf"/>
</dbReference>
<dbReference type="Pfam" id="PF07727">
    <property type="entry name" value="RVT_2"/>
    <property type="match status" value="1"/>
</dbReference>
<dbReference type="Pfam" id="PF13976">
    <property type="entry name" value="gag_pre-integrs"/>
    <property type="match status" value="1"/>
</dbReference>
<keyword evidence="3" id="KW-0255">Endonuclease</keyword>